<keyword evidence="2" id="KW-1185">Reference proteome</keyword>
<name>A0ABS9P5P9_9GAMM</name>
<dbReference type="EMBL" id="JABFUC010000002">
    <property type="protein sequence ID" value="MCG6656921.1"/>
    <property type="molecule type" value="Genomic_DNA"/>
</dbReference>
<reference evidence="1 2" key="1">
    <citation type="submission" date="2020-05" db="EMBL/GenBank/DDBJ databases">
        <title>Comparative genomic analysis of denitrifying bacteria from Halomonas genus.</title>
        <authorList>
            <person name="Wang L."/>
            <person name="Shao Z."/>
        </authorList>
    </citation>
    <scope>NUCLEOTIDE SEQUENCE [LARGE SCALE GENOMIC DNA]</scope>
    <source>
        <strain evidence="1 2">A4</strain>
    </source>
</reference>
<proteinExistence type="predicted"/>
<comment type="caution">
    <text evidence="1">The sequence shown here is derived from an EMBL/GenBank/DDBJ whole genome shotgun (WGS) entry which is preliminary data.</text>
</comment>
<gene>
    <name evidence="1" type="ORF">HOP52_03890</name>
</gene>
<evidence type="ECO:0000313" key="1">
    <source>
        <dbReference type="EMBL" id="MCG6656921.1"/>
    </source>
</evidence>
<evidence type="ECO:0000313" key="2">
    <source>
        <dbReference type="Proteomes" id="UP000814385"/>
    </source>
</evidence>
<accession>A0ABS9P5P9</accession>
<organism evidence="1 2">
    <name type="scientific">Billgrantia campisalis</name>
    <dbReference type="NCBI Taxonomy" id="74661"/>
    <lineage>
        <taxon>Bacteria</taxon>
        <taxon>Pseudomonadati</taxon>
        <taxon>Pseudomonadota</taxon>
        <taxon>Gammaproteobacteria</taxon>
        <taxon>Oceanospirillales</taxon>
        <taxon>Halomonadaceae</taxon>
        <taxon>Billgrantia</taxon>
    </lineage>
</organism>
<protein>
    <submittedName>
        <fullName evidence="1">Uncharacterized protein</fullName>
    </submittedName>
</protein>
<dbReference type="Proteomes" id="UP000814385">
    <property type="component" value="Unassembled WGS sequence"/>
</dbReference>
<sequence length="52" mass="5758">MLTRLGGDEKIDIVHEGLLRLAIWRLTSPNGGERSTLMTLDIDGLPIEVFGH</sequence>